<evidence type="ECO:0000256" key="2">
    <source>
        <dbReference type="ARBA" id="ARBA00022494"/>
    </source>
</evidence>
<dbReference type="InterPro" id="IPR036001">
    <property type="entry name" value="PS_II_antenna-like_sf"/>
</dbReference>
<reference evidence="10 11" key="1">
    <citation type="submission" date="2018-02" db="EMBL/GenBank/DDBJ databases">
        <title>Draft genome of wild Prunus yedoensis var. nudiflora.</title>
        <authorList>
            <person name="Baek S."/>
            <person name="Kim J.-H."/>
            <person name="Choi K."/>
            <person name="Kim G.-B."/>
            <person name="Cho A."/>
            <person name="Jang H."/>
            <person name="Shin C.-H."/>
            <person name="Yu H.-J."/>
            <person name="Mun J.-H."/>
        </authorList>
    </citation>
    <scope>NUCLEOTIDE SEQUENCE [LARGE SCALE GENOMIC DNA]</scope>
    <source>
        <strain evidence="11">cv. Jeju island</strain>
        <tissue evidence="10">Leaf</tissue>
    </source>
</reference>
<keyword evidence="11" id="KW-1185">Reference proteome</keyword>
<evidence type="ECO:0000256" key="5">
    <source>
        <dbReference type="ARBA" id="ARBA00022692"/>
    </source>
</evidence>
<dbReference type="Proteomes" id="UP000250321">
    <property type="component" value="Unassembled WGS sequence"/>
</dbReference>
<dbReference type="AlphaFoldDB" id="A0A314UA12"/>
<evidence type="ECO:0000256" key="1">
    <source>
        <dbReference type="ARBA" id="ARBA00004141"/>
    </source>
</evidence>
<evidence type="ECO:0000313" key="10">
    <source>
        <dbReference type="EMBL" id="PQM34257.1"/>
    </source>
</evidence>
<accession>A0A314UA12</accession>
<name>A0A314UA12_PRUYE</name>
<comment type="caution">
    <text evidence="10">The sequence shown here is derived from an EMBL/GenBank/DDBJ whole genome shotgun (WGS) entry which is preliminary data.</text>
</comment>
<evidence type="ECO:0000256" key="6">
    <source>
        <dbReference type="ARBA" id="ARBA00022989"/>
    </source>
</evidence>
<keyword evidence="4" id="KW-0934">Plastid</keyword>
<protein>
    <submittedName>
        <fullName evidence="10">PSII 47 kDa protein</fullName>
    </submittedName>
</protein>
<organism evidence="10 11">
    <name type="scientific">Prunus yedoensis var. nudiflora</name>
    <dbReference type="NCBI Taxonomy" id="2094558"/>
    <lineage>
        <taxon>Eukaryota</taxon>
        <taxon>Viridiplantae</taxon>
        <taxon>Streptophyta</taxon>
        <taxon>Embryophyta</taxon>
        <taxon>Tracheophyta</taxon>
        <taxon>Spermatophyta</taxon>
        <taxon>Magnoliopsida</taxon>
        <taxon>eudicotyledons</taxon>
        <taxon>Gunneridae</taxon>
        <taxon>Pentapetalae</taxon>
        <taxon>rosids</taxon>
        <taxon>fabids</taxon>
        <taxon>Rosales</taxon>
        <taxon>Rosaceae</taxon>
        <taxon>Amygdaloideae</taxon>
        <taxon>Amygdaleae</taxon>
        <taxon>Prunus</taxon>
    </lineage>
</organism>
<evidence type="ECO:0000256" key="9">
    <source>
        <dbReference type="ARBA" id="ARBA00023276"/>
    </source>
</evidence>
<proteinExistence type="predicted"/>
<dbReference type="GO" id="GO:0009523">
    <property type="term" value="C:photosystem II"/>
    <property type="evidence" value="ECO:0007669"/>
    <property type="project" value="UniProtKB-KW"/>
</dbReference>
<keyword evidence="7" id="KW-0157">Chromophore</keyword>
<keyword evidence="5" id="KW-0812">Transmembrane</keyword>
<dbReference type="OrthoDB" id="375at2759"/>
<keyword evidence="8" id="KW-0472">Membrane</keyword>
<keyword evidence="2" id="KW-0148">Chlorophyll</keyword>
<evidence type="ECO:0000256" key="8">
    <source>
        <dbReference type="ARBA" id="ARBA00023136"/>
    </source>
</evidence>
<evidence type="ECO:0000256" key="7">
    <source>
        <dbReference type="ARBA" id="ARBA00022991"/>
    </source>
</evidence>
<comment type="subcellular location">
    <subcellularLocation>
        <location evidence="1">Membrane</location>
        <topology evidence="1">Multi-pass membrane protein</topology>
    </subcellularLocation>
</comment>
<evidence type="ECO:0000313" key="11">
    <source>
        <dbReference type="Proteomes" id="UP000250321"/>
    </source>
</evidence>
<evidence type="ECO:0000256" key="4">
    <source>
        <dbReference type="ARBA" id="ARBA00022640"/>
    </source>
</evidence>
<sequence>MSHVKDHQRWAKAVVHFPCCMRHLSSPQQRLYGPGIWVSDPYGLTGRVQSVNPAWGVQGFDPYVPGGIASYHIAAETLGILAGLFHLSVRIVVVMKQPHRSSADSNGLCSKLSTSSIFF</sequence>
<dbReference type="STRING" id="2094558.A0A314UA12"/>
<dbReference type="InterPro" id="IPR000932">
    <property type="entry name" value="PS_antenna-like"/>
</dbReference>
<dbReference type="EMBL" id="PJQY01003821">
    <property type="protein sequence ID" value="PQM34257.1"/>
    <property type="molecule type" value="Genomic_DNA"/>
</dbReference>
<gene>
    <name evidence="10" type="ORF">Pyn_29571</name>
</gene>
<keyword evidence="6" id="KW-1133">Transmembrane helix</keyword>
<evidence type="ECO:0000256" key="3">
    <source>
        <dbReference type="ARBA" id="ARBA00022531"/>
    </source>
</evidence>
<dbReference type="GO" id="GO:0009767">
    <property type="term" value="P:photosynthetic electron transport chain"/>
    <property type="evidence" value="ECO:0007669"/>
    <property type="project" value="InterPro"/>
</dbReference>
<keyword evidence="3" id="KW-0602">Photosynthesis</keyword>
<dbReference type="SUPFAM" id="SSF161077">
    <property type="entry name" value="Photosystem II antenna protein-like"/>
    <property type="match status" value="1"/>
</dbReference>
<dbReference type="Pfam" id="PF00421">
    <property type="entry name" value="PSII"/>
    <property type="match status" value="1"/>
</dbReference>
<dbReference type="GO" id="GO:0016168">
    <property type="term" value="F:chlorophyll binding"/>
    <property type="evidence" value="ECO:0007669"/>
    <property type="project" value="UniProtKB-KW"/>
</dbReference>
<keyword evidence="9" id="KW-0604">Photosystem II</keyword>